<evidence type="ECO:0000256" key="1">
    <source>
        <dbReference type="ARBA" id="ARBA00007301"/>
    </source>
</evidence>
<feature type="domain" description="Pyridoxamine 5'-phosphate oxidase N-terminal" evidence="7">
    <location>
        <begin position="36"/>
        <end position="159"/>
    </location>
</feature>
<feature type="binding site" evidence="5">
    <location>
        <position position="106"/>
    </location>
    <ligand>
        <name>FMN</name>
        <dbReference type="ChEBI" id="CHEBI:58210"/>
    </ligand>
</feature>
<dbReference type="PANTHER" id="PTHR10851:SF0">
    <property type="entry name" value="PYRIDOXINE-5'-PHOSPHATE OXIDASE"/>
    <property type="match status" value="1"/>
</dbReference>
<evidence type="ECO:0000256" key="4">
    <source>
        <dbReference type="ARBA" id="ARBA00023002"/>
    </source>
</evidence>
<name>A0A941BEE9_9ACTN</name>
<dbReference type="InterPro" id="IPR012349">
    <property type="entry name" value="Split_barrel_FMN-bd"/>
</dbReference>
<protein>
    <submittedName>
        <fullName evidence="9">Phenazine biosynthesis FMN-dependent oxidase PhzG</fullName>
        <ecNumber evidence="9">1.-.-.-</ecNumber>
    </submittedName>
</protein>
<keyword evidence="3 5" id="KW-0288">FMN</keyword>
<dbReference type="PANTHER" id="PTHR10851">
    <property type="entry name" value="PYRIDOXINE-5-PHOSPHATE OXIDASE"/>
    <property type="match status" value="1"/>
</dbReference>
<dbReference type="InterPro" id="IPR011576">
    <property type="entry name" value="Pyridox_Oxase_N"/>
</dbReference>
<feature type="binding site" evidence="5">
    <location>
        <position position="194"/>
    </location>
    <ligand>
        <name>FMN</name>
        <dbReference type="ChEBI" id="CHEBI:58210"/>
    </ligand>
</feature>
<dbReference type="EC" id="1.-.-.-" evidence="9"/>
<feature type="region of interest" description="Disordered" evidence="6">
    <location>
        <begin position="1"/>
        <end position="23"/>
    </location>
</feature>
<evidence type="ECO:0000313" key="10">
    <source>
        <dbReference type="Proteomes" id="UP000677413"/>
    </source>
</evidence>
<dbReference type="EMBL" id="JAGPYQ010000001">
    <property type="protein sequence ID" value="MBQ0850499.1"/>
    <property type="molecule type" value="Genomic_DNA"/>
</dbReference>
<dbReference type="NCBIfam" id="NF004231">
    <property type="entry name" value="PRK05679.1"/>
    <property type="match status" value="1"/>
</dbReference>
<dbReference type="Pfam" id="PF10590">
    <property type="entry name" value="PNP_phzG_C"/>
    <property type="match status" value="1"/>
</dbReference>
<organism evidence="9 10">
    <name type="scientific">Streptomyces liliiviolaceus</name>
    <dbReference type="NCBI Taxonomy" id="2823109"/>
    <lineage>
        <taxon>Bacteria</taxon>
        <taxon>Bacillati</taxon>
        <taxon>Actinomycetota</taxon>
        <taxon>Actinomycetes</taxon>
        <taxon>Kitasatosporales</taxon>
        <taxon>Streptomycetaceae</taxon>
        <taxon>Streptomyces</taxon>
    </lineage>
</organism>
<dbReference type="GO" id="GO:0004733">
    <property type="term" value="F:pyridoxamine phosphate oxidase activity"/>
    <property type="evidence" value="ECO:0007669"/>
    <property type="project" value="InterPro"/>
</dbReference>
<evidence type="ECO:0000256" key="6">
    <source>
        <dbReference type="SAM" id="MobiDB-lite"/>
    </source>
</evidence>
<dbReference type="Pfam" id="PF01243">
    <property type="entry name" value="PNPOx_N"/>
    <property type="match status" value="1"/>
</dbReference>
<dbReference type="GO" id="GO:0008615">
    <property type="term" value="P:pyridoxine biosynthetic process"/>
    <property type="evidence" value="ECO:0007669"/>
    <property type="project" value="InterPro"/>
</dbReference>
<evidence type="ECO:0000256" key="3">
    <source>
        <dbReference type="ARBA" id="ARBA00022643"/>
    </source>
</evidence>
<evidence type="ECO:0000259" key="7">
    <source>
        <dbReference type="Pfam" id="PF01243"/>
    </source>
</evidence>
<comment type="caution">
    <text evidence="9">The sequence shown here is derived from an EMBL/GenBank/DDBJ whole genome shotgun (WGS) entry which is preliminary data.</text>
</comment>
<keyword evidence="2" id="KW-0285">Flavoprotein</keyword>
<dbReference type="PIRSF" id="PIRSF000190">
    <property type="entry name" value="Pyd_amn-ph_oxd"/>
    <property type="match status" value="1"/>
</dbReference>
<reference evidence="9 10" key="1">
    <citation type="submission" date="2021-04" db="EMBL/GenBank/DDBJ databases">
        <authorList>
            <person name="Tang X."/>
            <person name="Zhou X."/>
            <person name="Chen X."/>
            <person name="Cernava T."/>
            <person name="Zhang C."/>
        </authorList>
    </citation>
    <scope>NUCLEOTIDE SEQUENCE [LARGE SCALE GENOMIC DNA]</scope>
    <source>
        <strain evidence="9 10">BH-SS-21</strain>
    </source>
</reference>
<dbReference type="Proteomes" id="UP000677413">
    <property type="component" value="Unassembled WGS sequence"/>
</dbReference>
<sequence>MTVTHQKTVPLSADALSDSGTPPDDPLDLFRTWLADAAENDVREPGALALATADARGRASNRIIQLGRLTSDGFVFTTHVGSLKGRDIEATAWGSAVLYWRETDQQIVLSGPITRLPDAESDALWAVRPADAKVVTSASRQSDPLDDEPALRAEIERLTGLEGQLPRPATFAGYHLAPETVEFWHASKDRLHKRLLYTRTADGWSVSRLQP</sequence>
<feature type="binding site" evidence="5">
    <location>
        <position position="184"/>
    </location>
    <ligand>
        <name>FMN</name>
        <dbReference type="ChEBI" id="CHEBI:58210"/>
    </ligand>
</feature>
<dbReference type="SUPFAM" id="SSF50475">
    <property type="entry name" value="FMN-binding split barrel"/>
    <property type="match status" value="1"/>
</dbReference>
<accession>A0A941BEE9</accession>
<feature type="binding site" evidence="5">
    <location>
        <begin position="141"/>
        <end position="142"/>
    </location>
    <ligand>
        <name>FMN</name>
        <dbReference type="ChEBI" id="CHEBI:58210"/>
    </ligand>
</feature>
<gene>
    <name evidence="9" type="primary">phzG</name>
    <name evidence="9" type="ORF">J8N05_20180</name>
</gene>
<dbReference type="InterPro" id="IPR019576">
    <property type="entry name" value="Pyridoxamine_oxidase_dimer_C"/>
</dbReference>
<evidence type="ECO:0000313" key="9">
    <source>
        <dbReference type="EMBL" id="MBQ0850499.1"/>
    </source>
</evidence>
<dbReference type="InterPro" id="IPR053451">
    <property type="entry name" value="Phenazine_biosynth_oxidase"/>
</dbReference>
<dbReference type="Gene3D" id="2.30.110.10">
    <property type="entry name" value="Electron Transport, Fmn-binding Protein, Chain A"/>
    <property type="match status" value="1"/>
</dbReference>
<comment type="cofactor">
    <cofactor evidence="5">
        <name>FMN</name>
        <dbReference type="ChEBI" id="CHEBI:58210"/>
    </cofactor>
    <text evidence="5">Binds 1 FMN per subunit.</text>
</comment>
<proteinExistence type="inferred from homology"/>
<dbReference type="NCBIfam" id="NF038138">
    <property type="entry name" value="phena_PhzG"/>
    <property type="match status" value="1"/>
</dbReference>
<keyword evidence="10" id="KW-1185">Reference proteome</keyword>
<feature type="domain" description="Pyridoxine 5'-phosphate oxidase dimerisation C-terminal" evidence="8">
    <location>
        <begin position="172"/>
        <end position="211"/>
    </location>
</feature>
<dbReference type="InterPro" id="IPR000659">
    <property type="entry name" value="Pyridox_Oxase"/>
</dbReference>
<dbReference type="GO" id="GO:0010181">
    <property type="term" value="F:FMN binding"/>
    <property type="evidence" value="ECO:0007669"/>
    <property type="project" value="InterPro"/>
</dbReference>
<evidence type="ECO:0000256" key="5">
    <source>
        <dbReference type="PIRSR" id="PIRSR000190-2"/>
    </source>
</evidence>
<evidence type="ECO:0000256" key="2">
    <source>
        <dbReference type="ARBA" id="ARBA00022630"/>
    </source>
</evidence>
<dbReference type="AlphaFoldDB" id="A0A941BEE9"/>
<evidence type="ECO:0000259" key="8">
    <source>
        <dbReference type="Pfam" id="PF10590"/>
    </source>
</evidence>
<dbReference type="RefSeq" id="WP_210884709.1">
    <property type="nucleotide sequence ID" value="NZ_JAGPYQ010000001.1"/>
</dbReference>
<comment type="similarity">
    <text evidence="1">Belongs to the pyridoxamine 5'-phosphate oxidase family.</text>
</comment>
<feature type="binding site" evidence="5">
    <location>
        <position position="84"/>
    </location>
    <ligand>
        <name>FMN</name>
        <dbReference type="ChEBI" id="CHEBI:58210"/>
    </ligand>
</feature>
<keyword evidence="4 9" id="KW-0560">Oxidoreductase</keyword>